<dbReference type="CDD" id="cd21809">
    <property type="entry name" value="ABC-2_lan_permease-like"/>
    <property type="match status" value="1"/>
</dbReference>
<keyword evidence="1" id="KW-0472">Membrane</keyword>
<evidence type="ECO:0000313" key="3">
    <source>
        <dbReference type="Proteomes" id="UP000535491"/>
    </source>
</evidence>
<dbReference type="EMBL" id="JACEIQ010000003">
    <property type="protein sequence ID" value="MBA4493605.1"/>
    <property type="molecule type" value="Genomic_DNA"/>
</dbReference>
<feature type="transmembrane region" description="Helical" evidence="1">
    <location>
        <begin position="21"/>
        <end position="47"/>
    </location>
</feature>
<organism evidence="2 3">
    <name type="scientific">Paenactinomyces guangxiensis</name>
    <dbReference type="NCBI Taxonomy" id="1490290"/>
    <lineage>
        <taxon>Bacteria</taxon>
        <taxon>Bacillati</taxon>
        <taxon>Bacillota</taxon>
        <taxon>Bacilli</taxon>
        <taxon>Bacillales</taxon>
        <taxon>Thermoactinomycetaceae</taxon>
        <taxon>Paenactinomyces</taxon>
    </lineage>
</organism>
<gene>
    <name evidence="2" type="ORF">H1191_04725</name>
</gene>
<keyword evidence="1" id="KW-1133">Transmembrane helix</keyword>
<keyword evidence="1" id="KW-0812">Transmembrane</keyword>
<feature type="transmembrane region" description="Helical" evidence="1">
    <location>
        <begin position="67"/>
        <end position="85"/>
    </location>
</feature>
<sequence>MEHQSNTWKLIFSMPVSKLQFYWSKCLWLVTGTLLSGIVLMAGFYQAGVILGASDSLNWMRLFSYTAYPYLGSFALMGVQLWLSMVVKNQSVSIIAGGAGALAGLYFIQVPGWPQYTPWAIPYQLNFARDNIINDFASISQSPHLEWHWVGISALMGLLLFLLGSVHFARKETE</sequence>
<evidence type="ECO:0000256" key="1">
    <source>
        <dbReference type="SAM" id="Phobius"/>
    </source>
</evidence>
<dbReference type="Pfam" id="PF12730">
    <property type="entry name" value="ABC2_membrane_4"/>
    <property type="match status" value="1"/>
</dbReference>
<feature type="transmembrane region" description="Helical" evidence="1">
    <location>
        <begin position="92"/>
        <end position="109"/>
    </location>
</feature>
<dbReference type="AlphaFoldDB" id="A0A7W1WPG8"/>
<feature type="transmembrane region" description="Helical" evidence="1">
    <location>
        <begin position="147"/>
        <end position="169"/>
    </location>
</feature>
<reference evidence="2 3" key="1">
    <citation type="submission" date="2020-07" db="EMBL/GenBank/DDBJ databases">
        <authorList>
            <person name="Feng H."/>
        </authorList>
    </citation>
    <scope>NUCLEOTIDE SEQUENCE [LARGE SCALE GENOMIC DNA]</scope>
    <source>
        <strain evidence="3">s-10</strain>
    </source>
</reference>
<name>A0A7W1WPG8_9BACL</name>
<proteinExistence type="predicted"/>
<protein>
    <submittedName>
        <fullName evidence="2">ABC transporter permease</fullName>
    </submittedName>
</protein>
<evidence type="ECO:0000313" key="2">
    <source>
        <dbReference type="EMBL" id="MBA4493605.1"/>
    </source>
</evidence>
<dbReference type="Proteomes" id="UP000535491">
    <property type="component" value="Unassembled WGS sequence"/>
</dbReference>
<comment type="caution">
    <text evidence="2">The sequence shown here is derived from an EMBL/GenBank/DDBJ whole genome shotgun (WGS) entry which is preliminary data.</text>
</comment>
<accession>A0A7W1WPG8</accession>
<keyword evidence="3" id="KW-1185">Reference proteome</keyword>